<organism evidence="1 2">
    <name type="scientific">Trifolium pratense</name>
    <name type="common">Red clover</name>
    <dbReference type="NCBI Taxonomy" id="57577"/>
    <lineage>
        <taxon>Eukaryota</taxon>
        <taxon>Viridiplantae</taxon>
        <taxon>Streptophyta</taxon>
        <taxon>Embryophyta</taxon>
        <taxon>Tracheophyta</taxon>
        <taxon>Spermatophyta</taxon>
        <taxon>Magnoliopsida</taxon>
        <taxon>eudicotyledons</taxon>
        <taxon>Gunneridae</taxon>
        <taxon>Pentapetalae</taxon>
        <taxon>rosids</taxon>
        <taxon>fabids</taxon>
        <taxon>Fabales</taxon>
        <taxon>Fabaceae</taxon>
        <taxon>Papilionoideae</taxon>
        <taxon>50 kb inversion clade</taxon>
        <taxon>NPAAA clade</taxon>
        <taxon>Hologalegina</taxon>
        <taxon>IRL clade</taxon>
        <taxon>Trifolieae</taxon>
        <taxon>Trifolium</taxon>
    </lineage>
</organism>
<protein>
    <submittedName>
        <fullName evidence="1">Uncharacterized protein</fullName>
    </submittedName>
</protein>
<dbReference type="EMBL" id="ASHM01028635">
    <property type="protein sequence ID" value="PNX75175.1"/>
    <property type="molecule type" value="Genomic_DNA"/>
</dbReference>
<evidence type="ECO:0000313" key="1">
    <source>
        <dbReference type="EMBL" id="PNX75175.1"/>
    </source>
</evidence>
<gene>
    <name evidence="1" type="ORF">L195_g031106</name>
</gene>
<comment type="caution">
    <text evidence="1">The sequence shown here is derived from an EMBL/GenBank/DDBJ whole genome shotgun (WGS) entry which is preliminary data.</text>
</comment>
<reference evidence="1 2" key="1">
    <citation type="journal article" date="2014" name="Am. J. Bot.">
        <title>Genome assembly and annotation for red clover (Trifolium pratense; Fabaceae).</title>
        <authorList>
            <person name="Istvanek J."/>
            <person name="Jaros M."/>
            <person name="Krenek A."/>
            <person name="Repkova J."/>
        </authorList>
    </citation>
    <scope>NUCLEOTIDE SEQUENCE [LARGE SCALE GENOMIC DNA]</scope>
    <source>
        <strain evidence="2">cv. Tatra</strain>
        <tissue evidence="1">Young leaves</tissue>
    </source>
</reference>
<accession>A0A2K3L9G1</accession>
<sequence length="74" mass="8312">MMNKPSRFPVLGVVATHVVEAEVAIVEGREEESVEKMWSASNVTNWGIIKVIVLAGKRRMQIMQPLMKLKKSCT</sequence>
<dbReference type="Proteomes" id="UP000236291">
    <property type="component" value="Unassembled WGS sequence"/>
</dbReference>
<reference evidence="1 2" key="2">
    <citation type="journal article" date="2017" name="Front. Plant Sci.">
        <title>Gene Classification and Mining of Molecular Markers Useful in Red Clover (Trifolium pratense) Breeding.</title>
        <authorList>
            <person name="Istvanek J."/>
            <person name="Dluhosova J."/>
            <person name="Dluhos P."/>
            <person name="Patkova L."/>
            <person name="Nedelnik J."/>
            <person name="Repkova J."/>
        </authorList>
    </citation>
    <scope>NUCLEOTIDE SEQUENCE [LARGE SCALE GENOMIC DNA]</scope>
    <source>
        <strain evidence="2">cv. Tatra</strain>
        <tissue evidence="1">Young leaves</tissue>
    </source>
</reference>
<name>A0A2K3L9G1_TRIPR</name>
<dbReference type="AlphaFoldDB" id="A0A2K3L9G1"/>
<proteinExistence type="predicted"/>
<evidence type="ECO:0000313" key="2">
    <source>
        <dbReference type="Proteomes" id="UP000236291"/>
    </source>
</evidence>